<dbReference type="OrthoDB" id="31543at2157"/>
<name>A0A172WEY6_9EURY</name>
<evidence type="ECO:0000313" key="3">
    <source>
        <dbReference type="Proteomes" id="UP000076969"/>
    </source>
</evidence>
<feature type="transmembrane region" description="Helical" evidence="1">
    <location>
        <begin position="70"/>
        <end position="87"/>
    </location>
</feature>
<keyword evidence="1" id="KW-0472">Membrane</keyword>
<keyword evidence="1" id="KW-1133">Transmembrane helix</keyword>
<keyword evidence="1" id="KW-0812">Transmembrane</keyword>
<accession>A0A172WEY6</accession>
<sequence length="114" mass="12452">MDLGRLIYALLIIAAGSLISKLVGLGIRKSMTKFNLRDIILDFLEYFVVVVGVMFSIFSALSYLGYRIEGLTISVTAFIGILMGFGLHDMLNNIAAGAWISAVRPFEIGGYVNL</sequence>
<proteinExistence type="predicted"/>
<dbReference type="STRING" id="1712654.A7C91_01070"/>
<feature type="transmembrane region" description="Helical" evidence="1">
    <location>
        <begin position="39"/>
        <end position="64"/>
    </location>
</feature>
<evidence type="ECO:0000313" key="2">
    <source>
        <dbReference type="EMBL" id="ANF21946.1"/>
    </source>
</evidence>
<dbReference type="AlphaFoldDB" id="A0A172WEY6"/>
<dbReference type="PANTHER" id="PTHR30221:SF19">
    <property type="entry name" value="SMALL-CONDUCTANCE MECHANOSENSITIVE CHANNEL"/>
    <property type="match status" value="1"/>
</dbReference>
<dbReference type="KEGG" id="tpie:A7C91_01070"/>
<dbReference type="PANTHER" id="PTHR30221">
    <property type="entry name" value="SMALL-CONDUCTANCE MECHANOSENSITIVE CHANNEL"/>
    <property type="match status" value="1"/>
</dbReference>
<feature type="transmembrane region" description="Helical" evidence="1">
    <location>
        <begin position="6"/>
        <end position="27"/>
    </location>
</feature>
<dbReference type="InterPro" id="IPR011014">
    <property type="entry name" value="MscS_channel_TM-2"/>
</dbReference>
<dbReference type="GO" id="GO:0008381">
    <property type="term" value="F:mechanosensitive monoatomic ion channel activity"/>
    <property type="evidence" value="ECO:0007669"/>
    <property type="project" value="InterPro"/>
</dbReference>
<dbReference type="InterPro" id="IPR045275">
    <property type="entry name" value="MscS_archaea/bacteria_type"/>
</dbReference>
<dbReference type="SUPFAM" id="SSF82861">
    <property type="entry name" value="Mechanosensitive channel protein MscS (YggB), transmembrane region"/>
    <property type="match status" value="1"/>
</dbReference>
<dbReference type="GO" id="GO:0016020">
    <property type="term" value="C:membrane"/>
    <property type="evidence" value="ECO:0007669"/>
    <property type="project" value="InterPro"/>
</dbReference>
<dbReference type="EMBL" id="CP015520">
    <property type="protein sequence ID" value="ANF21946.1"/>
    <property type="molecule type" value="Genomic_DNA"/>
</dbReference>
<reference evidence="3" key="1">
    <citation type="journal article" date="2016" name="Syst. Appl. Microbiol.">
        <title>Thermococcus piezophilus sp. nov., a novel hyperthermophilic and piezophilic archaeon with a broad pressure range for growth, isolated from a deepest hydrothermal vent at the Mid-Cayman Rise.</title>
        <authorList>
            <person name="Dalmasso C."/>
            <person name="Oger P."/>
            <person name="Selva G."/>
            <person name="Courtine D."/>
            <person name="L'Haridon S."/>
            <person name="Garlaschelli A."/>
            <person name="Roussel E."/>
            <person name="Miyazaki J."/>
            <person name="Reveillaud J."/>
            <person name="Jebbar M."/>
            <person name="Takai K."/>
            <person name="Maignien L."/>
            <person name="Alain K."/>
        </authorList>
    </citation>
    <scope>NUCLEOTIDE SEQUENCE [LARGE SCALE GENOMIC DNA]</scope>
    <source>
        <strain evidence="3">CDGS</strain>
    </source>
</reference>
<protein>
    <submittedName>
        <fullName evidence="2">Uncharacterized protein</fullName>
    </submittedName>
</protein>
<dbReference type="GeneID" id="28494742"/>
<evidence type="ECO:0000256" key="1">
    <source>
        <dbReference type="SAM" id="Phobius"/>
    </source>
</evidence>
<gene>
    <name evidence="2" type="ORF">A7C91_01070</name>
</gene>
<organism evidence="2 3">
    <name type="scientific">Thermococcus piezophilus</name>
    <dbReference type="NCBI Taxonomy" id="1712654"/>
    <lineage>
        <taxon>Archaea</taxon>
        <taxon>Methanobacteriati</taxon>
        <taxon>Methanobacteriota</taxon>
        <taxon>Thermococci</taxon>
        <taxon>Thermococcales</taxon>
        <taxon>Thermococcaceae</taxon>
        <taxon>Thermococcus</taxon>
    </lineage>
</organism>
<keyword evidence="3" id="KW-1185">Reference proteome</keyword>
<dbReference type="Proteomes" id="UP000076969">
    <property type="component" value="Chromosome"/>
</dbReference>
<dbReference type="Gene3D" id="1.10.287.1260">
    <property type="match status" value="1"/>
</dbReference>
<dbReference type="RefSeq" id="WP_068664160.1">
    <property type="nucleotide sequence ID" value="NZ_CP015520.1"/>
</dbReference>